<dbReference type="UniPathway" id="UPA00124"/>
<dbReference type="Proteomes" id="UP000216411">
    <property type="component" value="Unassembled WGS sequence"/>
</dbReference>
<keyword evidence="2" id="KW-0521">NADP</keyword>
<dbReference type="Gene3D" id="3.90.25.10">
    <property type="entry name" value="UDP-galactose 4-epimerase, domain 1"/>
    <property type="match status" value="1"/>
</dbReference>
<feature type="domain" description="RmlD-like substrate binding" evidence="3">
    <location>
        <begin position="3"/>
        <end position="278"/>
    </location>
</feature>
<dbReference type="GO" id="GO:0008831">
    <property type="term" value="F:dTDP-4-dehydrorhamnose reductase activity"/>
    <property type="evidence" value="ECO:0007669"/>
    <property type="project" value="UniProtKB-EC"/>
</dbReference>
<keyword evidence="2 4" id="KW-0560">Oxidoreductase</keyword>
<name>A0A371JCT6_9FIRM</name>
<dbReference type="FunFam" id="3.40.50.720:FF:000159">
    <property type="entry name" value="dTDP-4-dehydrorhamnose reductase"/>
    <property type="match status" value="1"/>
</dbReference>
<gene>
    <name evidence="4" type="primary">rfbD</name>
    <name evidence="4" type="ORF">CG710_014145</name>
</gene>
<dbReference type="PANTHER" id="PTHR10491:SF4">
    <property type="entry name" value="METHIONINE ADENOSYLTRANSFERASE 2 SUBUNIT BETA"/>
    <property type="match status" value="1"/>
</dbReference>
<organism evidence="4 5">
    <name type="scientific">Lachnotalea glycerini</name>
    <dbReference type="NCBI Taxonomy" id="1763509"/>
    <lineage>
        <taxon>Bacteria</taxon>
        <taxon>Bacillati</taxon>
        <taxon>Bacillota</taxon>
        <taxon>Clostridia</taxon>
        <taxon>Lachnospirales</taxon>
        <taxon>Lachnospiraceae</taxon>
        <taxon>Lachnotalea</taxon>
    </lineage>
</organism>
<dbReference type="GO" id="GO:0019305">
    <property type="term" value="P:dTDP-rhamnose biosynthetic process"/>
    <property type="evidence" value="ECO:0007669"/>
    <property type="project" value="UniProtKB-UniPathway"/>
</dbReference>
<dbReference type="OrthoDB" id="9803892at2"/>
<reference evidence="4 5" key="1">
    <citation type="journal article" date="2017" name="Genome Announc.">
        <title>Draft Genome Sequence of a Sporulating and Motile Strain of Lachnotalea glycerini Isolated from Water in Quebec City, Canada.</title>
        <authorList>
            <person name="Maheux A.F."/>
            <person name="Boudreau D.K."/>
            <person name="Berube E."/>
            <person name="Boissinot M."/>
            <person name="Raymond F."/>
            <person name="Brodeur S."/>
            <person name="Corbeil J."/>
            <person name="Isabel S."/>
            <person name="Omar R.F."/>
            <person name="Bergeron M.G."/>
        </authorList>
    </citation>
    <scope>NUCLEOTIDE SEQUENCE [LARGE SCALE GENOMIC DNA]</scope>
    <source>
        <strain evidence="4 5">CCRI-19302</strain>
    </source>
</reference>
<evidence type="ECO:0000259" key="3">
    <source>
        <dbReference type="Pfam" id="PF04321"/>
    </source>
</evidence>
<keyword evidence="5" id="KW-1185">Reference proteome</keyword>
<dbReference type="EC" id="1.1.1.133" evidence="2"/>
<accession>A0A371JCT6</accession>
<dbReference type="PANTHER" id="PTHR10491">
    <property type="entry name" value="DTDP-4-DEHYDRORHAMNOSE REDUCTASE"/>
    <property type="match status" value="1"/>
</dbReference>
<comment type="function">
    <text evidence="2">Catalyzes the reduction of dTDP-6-deoxy-L-lyxo-4-hexulose to yield dTDP-L-rhamnose.</text>
</comment>
<comment type="caution">
    <text evidence="4">The sequence shown here is derived from an EMBL/GenBank/DDBJ whole genome shotgun (WGS) entry which is preliminary data.</text>
</comment>
<evidence type="ECO:0000313" key="5">
    <source>
        <dbReference type="Proteomes" id="UP000216411"/>
    </source>
</evidence>
<evidence type="ECO:0000256" key="2">
    <source>
        <dbReference type="RuleBase" id="RU364082"/>
    </source>
</evidence>
<dbReference type="InterPro" id="IPR005913">
    <property type="entry name" value="dTDP_dehydrorham_reduct"/>
</dbReference>
<dbReference type="InterPro" id="IPR036291">
    <property type="entry name" value="NAD(P)-bd_dom_sf"/>
</dbReference>
<protein>
    <recommendedName>
        <fullName evidence="2">dTDP-4-dehydrorhamnose reductase</fullName>
        <ecNumber evidence="2">1.1.1.133</ecNumber>
    </recommendedName>
</protein>
<proteinExistence type="inferred from homology"/>
<dbReference type="GO" id="GO:0005829">
    <property type="term" value="C:cytosol"/>
    <property type="evidence" value="ECO:0007669"/>
    <property type="project" value="TreeGrafter"/>
</dbReference>
<dbReference type="InterPro" id="IPR029903">
    <property type="entry name" value="RmlD-like-bd"/>
</dbReference>
<comment type="similarity">
    <text evidence="1 2">Belongs to the dTDP-4-dehydrorhamnose reductase family.</text>
</comment>
<dbReference type="RefSeq" id="WP_094377053.1">
    <property type="nucleotide sequence ID" value="NZ_NOKA02000034.1"/>
</dbReference>
<dbReference type="Pfam" id="PF04321">
    <property type="entry name" value="RmlD_sub_bind"/>
    <property type="match status" value="1"/>
</dbReference>
<dbReference type="Gene3D" id="3.40.50.720">
    <property type="entry name" value="NAD(P)-binding Rossmann-like Domain"/>
    <property type="match status" value="1"/>
</dbReference>
<dbReference type="EMBL" id="NOKA02000034">
    <property type="protein sequence ID" value="RDY30543.1"/>
    <property type="molecule type" value="Genomic_DNA"/>
</dbReference>
<dbReference type="AlphaFoldDB" id="A0A371JCT6"/>
<comment type="pathway">
    <text evidence="2">Carbohydrate biosynthesis; dTDP-L-rhamnose biosynthesis.</text>
</comment>
<evidence type="ECO:0000256" key="1">
    <source>
        <dbReference type="ARBA" id="ARBA00010944"/>
    </source>
</evidence>
<evidence type="ECO:0000313" key="4">
    <source>
        <dbReference type="EMBL" id="RDY30543.1"/>
    </source>
</evidence>
<dbReference type="CDD" id="cd05254">
    <property type="entry name" value="dTDP_HR_like_SDR_e"/>
    <property type="match status" value="1"/>
</dbReference>
<dbReference type="SUPFAM" id="SSF51735">
    <property type="entry name" value="NAD(P)-binding Rossmann-fold domains"/>
    <property type="match status" value="1"/>
</dbReference>
<dbReference type="NCBIfam" id="TIGR01214">
    <property type="entry name" value="rmlD"/>
    <property type="match status" value="1"/>
</dbReference>
<sequence>MKKLLVTGCNGQLGKAINKQYENTEYELVNTDVSELDITNVDAVVTMMKEVKPYAIINCAAHTGVDACETEQENAYRINAIGPRNLSIAATAVGAKMVHISTDYVFEGNAAKPYVEFDAVNPQGMYGRTKLAGENFVQAFAKDYFIIRTAWLYGDGKNFVKTMLRLAETNDKVRVVGDQFGTPTSAAELAKMIAYLVPSENYGLFHGTCEGACNWADFAKEIFKLAGKSTQVEAITTAEYKTAAVRPAYSVLENYMLKLTTDFTFASWEEALKEYMETL</sequence>